<dbReference type="STRING" id="1745343.A0A2J6Q4S1"/>
<sequence>QTKYFVLRSDNPLDIETSIAHGTWTSSARVNRILENGFTRANGHVVLFFSVIESRKFCGVARMASPMDWNNTDEHWQENTWRGCVCSEQSSS</sequence>
<proteinExistence type="predicted"/>
<accession>A0A2J6Q4S1</accession>
<gene>
    <name evidence="2" type="ORF">NA56DRAFT_572545</name>
</gene>
<feature type="domain" description="YTH" evidence="1">
    <location>
        <begin position="2"/>
        <end position="92"/>
    </location>
</feature>
<organism evidence="2 3">
    <name type="scientific">Hyaloscypha hepaticicola</name>
    <dbReference type="NCBI Taxonomy" id="2082293"/>
    <lineage>
        <taxon>Eukaryota</taxon>
        <taxon>Fungi</taxon>
        <taxon>Dikarya</taxon>
        <taxon>Ascomycota</taxon>
        <taxon>Pezizomycotina</taxon>
        <taxon>Leotiomycetes</taxon>
        <taxon>Helotiales</taxon>
        <taxon>Hyaloscyphaceae</taxon>
        <taxon>Hyaloscypha</taxon>
    </lineage>
</organism>
<dbReference type="EMBL" id="KZ613482">
    <property type="protein sequence ID" value="PMD21221.1"/>
    <property type="molecule type" value="Genomic_DNA"/>
</dbReference>
<dbReference type="Proteomes" id="UP000235672">
    <property type="component" value="Unassembled WGS sequence"/>
</dbReference>
<dbReference type="PROSITE" id="PS50882">
    <property type="entry name" value="YTH"/>
    <property type="match status" value="1"/>
</dbReference>
<dbReference type="PANTHER" id="PTHR12357">
    <property type="entry name" value="YTH YT521-B HOMOLOGY DOMAIN-CONTAINING"/>
    <property type="match status" value="1"/>
</dbReference>
<dbReference type="Gene3D" id="3.10.590.10">
    <property type="entry name" value="ph1033 like domains"/>
    <property type="match status" value="1"/>
</dbReference>
<dbReference type="OrthoDB" id="10252171at2759"/>
<reference evidence="2 3" key="1">
    <citation type="submission" date="2016-05" db="EMBL/GenBank/DDBJ databases">
        <title>A degradative enzymes factory behind the ericoid mycorrhizal symbiosis.</title>
        <authorList>
            <consortium name="DOE Joint Genome Institute"/>
            <person name="Martino E."/>
            <person name="Morin E."/>
            <person name="Grelet G."/>
            <person name="Kuo A."/>
            <person name="Kohler A."/>
            <person name="Daghino S."/>
            <person name="Barry K."/>
            <person name="Choi C."/>
            <person name="Cichocki N."/>
            <person name="Clum A."/>
            <person name="Copeland A."/>
            <person name="Hainaut M."/>
            <person name="Haridas S."/>
            <person name="Labutti K."/>
            <person name="Lindquist E."/>
            <person name="Lipzen A."/>
            <person name="Khouja H.-R."/>
            <person name="Murat C."/>
            <person name="Ohm R."/>
            <person name="Olson A."/>
            <person name="Spatafora J."/>
            <person name="Veneault-Fourrey C."/>
            <person name="Henrissat B."/>
            <person name="Grigoriev I."/>
            <person name="Martin F."/>
            <person name="Perotto S."/>
        </authorList>
    </citation>
    <scope>NUCLEOTIDE SEQUENCE [LARGE SCALE GENOMIC DNA]</scope>
    <source>
        <strain evidence="2 3">UAMH 7357</strain>
    </source>
</reference>
<dbReference type="Pfam" id="PF04146">
    <property type="entry name" value="YTH"/>
    <property type="match status" value="1"/>
</dbReference>
<evidence type="ECO:0000259" key="1">
    <source>
        <dbReference type="PROSITE" id="PS50882"/>
    </source>
</evidence>
<evidence type="ECO:0000313" key="3">
    <source>
        <dbReference type="Proteomes" id="UP000235672"/>
    </source>
</evidence>
<protein>
    <recommendedName>
        <fullName evidence="1">YTH domain-containing protein</fullName>
    </recommendedName>
</protein>
<dbReference type="CDD" id="cd21134">
    <property type="entry name" value="YTH"/>
    <property type="match status" value="1"/>
</dbReference>
<dbReference type="AlphaFoldDB" id="A0A2J6Q4S1"/>
<dbReference type="InterPro" id="IPR007275">
    <property type="entry name" value="YTH_domain"/>
</dbReference>
<evidence type="ECO:0000313" key="2">
    <source>
        <dbReference type="EMBL" id="PMD21221.1"/>
    </source>
</evidence>
<dbReference type="InterPro" id="IPR045168">
    <property type="entry name" value="YTH_prot"/>
</dbReference>
<name>A0A2J6Q4S1_9HELO</name>
<keyword evidence="3" id="KW-1185">Reference proteome</keyword>
<dbReference type="GO" id="GO:0003729">
    <property type="term" value="F:mRNA binding"/>
    <property type="evidence" value="ECO:0007669"/>
    <property type="project" value="TreeGrafter"/>
</dbReference>
<feature type="non-terminal residue" evidence="2">
    <location>
        <position position="1"/>
    </location>
</feature>